<organism evidence="2 3">
    <name type="scientific">Potamilus streckersoni</name>
    <dbReference type="NCBI Taxonomy" id="2493646"/>
    <lineage>
        <taxon>Eukaryota</taxon>
        <taxon>Metazoa</taxon>
        <taxon>Spiralia</taxon>
        <taxon>Lophotrochozoa</taxon>
        <taxon>Mollusca</taxon>
        <taxon>Bivalvia</taxon>
        <taxon>Autobranchia</taxon>
        <taxon>Heteroconchia</taxon>
        <taxon>Palaeoheterodonta</taxon>
        <taxon>Unionida</taxon>
        <taxon>Unionoidea</taxon>
        <taxon>Unionidae</taxon>
        <taxon>Ambleminae</taxon>
        <taxon>Lampsilini</taxon>
        <taxon>Potamilus</taxon>
    </lineage>
</organism>
<dbReference type="EMBL" id="JAEAOA010001383">
    <property type="protein sequence ID" value="KAK3579212.1"/>
    <property type="molecule type" value="Genomic_DNA"/>
</dbReference>
<evidence type="ECO:0000256" key="1">
    <source>
        <dbReference type="SAM" id="MobiDB-lite"/>
    </source>
</evidence>
<reference evidence="2" key="2">
    <citation type="journal article" date="2021" name="Genome Biol. Evol.">
        <title>Developing a high-quality reference genome for a parasitic bivalve with doubly uniparental inheritance (Bivalvia: Unionida).</title>
        <authorList>
            <person name="Smith C.H."/>
        </authorList>
    </citation>
    <scope>NUCLEOTIDE SEQUENCE</scope>
    <source>
        <strain evidence="2">CHS0354</strain>
        <tissue evidence="2">Mantle</tissue>
    </source>
</reference>
<gene>
    <name evidence="2" type="ORF">CHS0354_022757</name>
</gene>
<keyword evidence="3" id="KW-1185">Reference proteome</keyword>
<evidence type="ECO:0000313" key="3">
    <source>
        <dbReference type="Proteomes" id="UP001195483"/>
    </source>
</evidence>
<reference evidence="2" key="1">
    <citation type="journal article" date="2021" name="Genome Biol. Evol.">
        <title>A High-Quality Reference Genome for a Parasitic Bivalve with Doubly Uniparental Inheritance (Bivalvia: Unionida).</title>
        <authorList>
            <person name="Smith C.H."/>
        </authorList>
    </citation>
    <scope>NUCLEOTIDE SEQUENCE</scope>
    <source>
        <strain evidence="2">CHS0354</strain>
    </source>
</reference>
<dbReference type="AlphaFoldDB" id="A0AAE0VJK6"/>
<evidence type="ECO:0000313" key="2">
    <source>
        <dbReference type="EMBL" id="KAK3579212.1"/>
    </source>
</evidence>
<dbReference type="Proteomes" id="UP001195483">
    <property type="component" value="Unassembled WGS sequence"/>
</dbReference>
<proteinExistence type="predicted"/>
<name>A0AAE0VJK6_9BIVA</name>
<accession>A0AAE0VJK6</accession>
<feature type="region of interest" description="Disordered" evidence="1">
    <location>
        <begin position="35"/>
        <end position="72"/>
    </location>
</feature>
<comment type="caution">
    <text evidence="2">The sequence shown here is derived from an EMBL/GenBank/DDBJ whole genome shotgun (WGS) entry which is preliminary data.</text>
</comment>
<feature type="compositionally biased region" description="Basic and acidic residues" evidence="1">
    <location>
        <begin position="35"/>
        <end position="45"/>
    </location>
</feature>
<protein>
    <submittedName>
        <fullName evidence="2">Uncharacterized protein</fullName>
    </submittedName>
</protein>
<sequence length="72" mass="8176">MSTLKKLNRQGKSYKKKQGLTLKIEKLREERKNCVENKKGKEKRCNRGSSPEPDPYDEAPEGATGRGLATRN</sequence>
<reference evidence="2" key="3">
    <citation type="submission" date="2023-05" db="EMBL/GenBank/DDBJ databases">
        <authorList>
            <person name="Smith C.H."/>
        </authorList>
    </citation>
    <scope>NUCLEOTIDE SEQUENCE</scope>
    <source>
        <strain evidence="2">CHS0354</strain>
        <tissue evidence="2">Mantle</tissue>
    </source>
</reference>